<dbReference type="EMBL" id="RCMV01001442">
    <property type="protein sequence ID" value="KAG3208584.1"/>
    <property type="molecule type" value="Genomic_DNA"/>
</dbReference>
<name>A0A8T0YF15_9STRA</name>
<dbReference type="VEuPathDB" id="FungiDB:PC110_g6688"/>
<evidence type="ECO:0000313" key="6">
    <source>
        <dbReference type="EMBL" id="KAG3208584.1"/>
    </source>
</evidence>
<sequence length="160" mass="17865">MYRSCSGLKERRFNVSRKVLAVLTAYLIKYFPELKTLSPSAPIVMRVEECLDAAGIAGADMLAWSAALNTSPPRHDKQDSEKEDKSRECKGCHHSAVIHELIVTNKSMAARLTILEAALLKPKRKHAADEEQEQQQAQSDQEAKPKRRRKSGNKPIDGVV</sequence>
<gene>
    <name evidence="2" type="ORF">PC113_g20911</name>
    <name evidence="3" type="ORF">PC115_g20768</name>
    <name evidence="4" type="ORF">PC117_g8603</name>
    <name evidence="5" type="ORF">PC118_g7270</name>
    <name evidence="6" type="ORF">PC129_g20396</name>
</gene>
<dbReference type="EMBL" id="RCMI01001361">
    <property type="protein sequence ID" value="KAG2886101.1"/>
    <property type="molecule type" value="Genomic_DNA"/>
</dbReference>
<proteinExistence type="predicted"/>
<reference evidence="2" key="1">
    <citation type="submission" date="2018-10" db="EMBL/GenBank/DDBJ databases">
        <title>Effector identification in a new, highly contiguous assembly of the strawberry crown rot pathogen Phytophthora cactorum.</title>
        <authorList>
            <person name="Armitage A.D."/>
            <person name="Nellist C.F."/>
            <person name="Bates H."/>
            <person name="Vickerstaff R.J."/>
            <person name="Harrison R.J."/>
        </authorList>
    </citation>
    <scope>NUCLEOTIDE SEQUENCE</scope>
    <source>
        <strain evidence="2">15-7</strain>
        <strain evidence="3">4032</strain>
        <strain evidence="4">4040</strain>
        <strain evidence="5">P415</strain>
        <strain evidence="6">P421</strain>
    </source>
</reference>
<accession>A0A8T0YF15</accession>
<dbReference type="Proteomes" id="UP000735874">
    <property type="component" value="Unassembled WGS sequence"/>
</dbReference>
<feature type="region of interest" description="Disordered" evidence="1">
    <location>
        <begin position="68"/>
        <end position="89"/>
    </location>
</feature>
<evidence type="ECO:0000313" key="4">
    <source>
        <dbReference type="EMBL" id="KAG2945274.1"/>
    </source>
</evidence>
<feature type="region of interest" description="Disordered" evidence="1">
    <location>
        <begin position="123"/>
        <end position="160"/>
    </location>
</feature>
<protein>
    <submittedName>
        <fullName evidence="2">Uncharacterized protein</fullName>
    </submittedName>
</protein>
<dbReference type="Proteomes" id="UP000774804">
    <property type="component" value="Unassembled WGS sequence"/>
</dbReference>
<evidence type="ECO:0000256" key="1">
    <source>
        <dbReference type="SAM" id="MobiDB-lite"/>
    </source>
</evidence>
<feature type="compositionally biased region" description="Basic and acidic residues" evidence="1">
    <location>
        <begin position="73"/>
        <end position="89"/>
    </location>
</feature>
<dbReference type="Proteomes" id="UP000760860">
    <property type="component" value="Unassembled WGS sequence"/>
</dbReference>
<dbReference type="EMBL" id="RCMK01000187">
    <property type="protein sequence ID" value="KAG2945274.1"/>
    <property type="molecule type" value="Genomic_DNA"/>
</dbReference>
<comment type="caution">
    <text evidence="2">The sequence shown here is derived from an EMBL/GenBank/DDBJ whole genome shotgun (WGS) entry which is preliminary data.</text>
</comment>
<evidence type="ECO:0000313" key="2">
    <source>
        <dbReference type="EMBL" id="KAG2831545.1"/>
    </source>
</evidence>
<dbReference type="EMBL" id="RCML01000171">
    <property type="protein sequence ID" value="KAG2987459.1"/>
    <property type="molecule type" value="Genomic_DNA"/>
</dbReference>
<dbReference type="Proteomes" id="UP000697107">
    <property type="component" value="Unassembled WGS sequence"/>
</dbReference>
<evidence type="ECO:0000313" key="5">
    <source>
        <dbReference type="EMBL" id="KAG2987459.1"/>
    </source>
</evidence>
<dbReference type="AlphaFoldDB" id="A0A8T0YF15"/>
<dbReference type="EMBL" id="RCMG01001275">
    <property type="protein sequence ID" value="KAG2831545.1"/>
    <property type="molecule type" value="Genomic_DNA"/>
</dbReference>
<evidence type="ECO:0000313" key="3">
    <source>
        <dbReference type="EMBL" id="KAG2886101.1"/>
    </source>
</evidence>
<dbReference type="Proteomes" id="UP000736787">
    <property type="component" value="Unassembled WGS sequence"/>
</dbReference>
<organism evidence="2 7">
    <name type="scientific">Phytophthora cactorum</name>
    <dbReference type="NCBI Taxonomy" id="29920"/>
    <lineage>
        <taxon>Eukaryota</taxon>
        <taxon>Sar</taxon>
        <taxon>Stramenopiles</taxon>
        <taxon>Oomycota</taxon>
        <taxon>Peronosporomycetes</taxon>
        <taxon>Peronosporales</taxon>
        <taxon>Peronosporaceae</taxon>
        <taxon>Phytophthora</taxon>
    </lineage>
</organism>
<evidence type="ECO:0000313" key="7">
    <source>
        <dbReference type="Proteomes" id="UP000735874"/>
    </source>
</evidence>